<accession>A0A7I7RUL1</accession>
<dbReference type="Gene3D" id="3.30.300.70">
    <property type="entry name" value="RimP-like superfamily, N-terminal"/>
    <property type="match status" value="1"/>
</dbReference>
<proteinExistence type="inferred from homology"/>
<dbReference type="AlphaFoldDB" id="A0A7I7RUL1"/>
<protein>
    <recommendedName>
        <fullName evidence="3">Ribosome maturation factor RimP</fullName>
    </recommendedName>
</protein>
<dbReference type="InterPro" id="IPR028989">
    <property type="entry name" value="RimP_N"/>
</dbReference>
<dbReference type="NCBIfam" id="NF000930">
    <property type="entry name" value="PRK00092.2-2"/>
    <property type="match status" value="1"/>
</dbReference>
<keyword evidence="2 3" id="KW-0690">Ribosome biogenesis</keyword>
<evidence type="ECO:0000259" key="6">
    <source>
        <dbReference type="Pfam" id="PF17384"/>
    </source>
</evidence>
<keyword evidence="8" id="KW-1185">Reference proteome</keyword>
<gene>
    <name evidence="3 7" type="primary">rimP</name>
    <name evidence="7" type="ORF">MARA_17520</name>
</gene>
<comment type="similarity">
    <text evidence="3">Belongs to the RimP family.</text>
</comment>
<evidence type="ECO:0000313" key="8">
    <source>
        <dbReference type="Proteomes" id="UP000467428"/>
    </source>
</evidence>
<dbReference type="GO" id="GO:0000028">
    <property type="term" value="P:ribosomal small subunit assembly"/>
    <property type="evidence" value="ECO:0007669"/>
    <property type="project" value="TreeGrafter"/>
</dbReference>
<feature type="domain" description="Ribosome maturation factor RimP N-terminal" evidence="5">
    <location>
        <begin position="44"/>
        <end position="117"/>
    </location>
</feature>
<dbReference type="Proteomes" id="UP000467428">
    <property type="component" value="Chromosome"/>
</dbReference>
<dbReference type="InterPro" id="IPR028998">
    <property type="entry name" value="RimP_C"/>
</dbReference>
<reference evidence="7 8" key="1">
    <citation type="journal article" date="2019" name="Emerg. Microbes Infect.">
        <title>Comprehensive subspecies identification of 175 nontuberculous mycobacteria species based on 7547 genomic profiles.</title>
        <authorList>
            <person name="Matsumoto Y."/>
            <person name="Kinjo T."/>
            <person name="Motooka D."/>
            <person name="Nabeya D."/>
            <person name="Jung N."/>
            <person name="Uechi K."/>
            <person name="Horii T."/>
            <person name="Iida T."/>
            <person name="Fujita J."/>
            <person name="Nakamura S."/>
        </authorList>
    </citation>
    <scope>NUCLEOTIDE SEQUENCE [LARGE SCALE GENOMIC DNA]</scope>
    <source>
        <strain evidence="7 8">JCM 18538</strain>
    </source>
</reference>
<dbReference type="InterPro" id="IPR035956">
    <property type="entry name" value="RimP_N_sf"/>
</dbReference>
<dbReference type="GO" id="GO:0005829">
    <property type="term" value="C:cytosol"/>
    <property type="evidence" value="ECO:0007669"/>
    <property type="project" value="TreeGrafter"/>
</dbReference>
<comment type="subcellular location">
    <subcellularLocation>
        <location evidence="3">Cytoplasm</location>
    </subcellularLocation>
</comment>
<dbReference type="SUPFAM" id="SSF75420">
    <property type="entry name" value="YhbC-like, N-terminal domain"/>
    <property type="match status" value="1"/>
</dbReference>
<dbReference type="PANTHER" id="PTHR33867">
    <property type="entry name" value="RIBOSOME MATURATION FACTOR RIMP"/>
    <property type="match status" value="1"/>
</dbReference>
<geneLocation type="plasmid" evidence="8">
    <name>pjcm18538 dna</name>
</geneLocation>
<dbReference type="KEGG" id="marz:MARA_17520"/>
<name>A0A7I7RUL1_9MYCO</name>
<evidence type="ECO:0000313" key="7">
    <source>
        <dbReference type="EMBL" id="BBY48284.1"/>
    </source>
</evidence>
<evidence type="ECO:0000256" key="2">
    <source>
        <dbReference type="ARBA" id="ARBA00022517"/>
    </source>
</evidence>
<dbReference type="GO" id="GO:0006412">
    <property type="term" value="P:translation"/>
    <property type="evidence" value="ECO:0007669"/>
    <property type="project" value="TreeGrafter"/>
</dbReference>
<dbReference type="Pfam" id="PF17384">
    <property type="entry name" value="DUF150_C"/>
    <property type="match status" value="1"/>
</dbReference>
<dbReference type="HAMAP" id="MF_01077">
    <property type="entry name" value="RimP"/>
    <property type="match status" value="1"/>
</dbReference>
<dbReference type="InterPro" id="IPR003728">
    <property type="entry name" value="Ribosome_maturation_RimP"/>
</dbReference>
<dbReference type="PANTHER" id="PTHR33867:SF1">
    <property type="entry name" value="RIBOSOME MATURATION FACTOR RIMP"/>
    <property type="match status" value="1"/>
</dbReference>
<dbReference type="EMBL" id="AP022593">
    <property type="protein sequence ID" value="BBY48284.1"/>
    <property type="molecule type" value="Genomic_DNA"/>
</dbReference>
<sequence length="207" mass="22249">MPPTWEHVRTTQDEELAVASDAPLRSARLPTPAEVTELLTEEFARRGCVIEDVEVQASSRPPRIAVIADGDDATEGHLDLDSVAELGRIASELMDQLDEPTGGGPPYVLEVTSRGVDRPLTAPRHYRRAQGRKVELTLSDGSRLEGRLGPLANDAVAVVVADGARGKYAVRSLPLTEISNAVVQVEFSPPNRRELELAGLSGEEPAS</sequence>
<feature type="region of interest" description="Disordered" evidence="4">
    <location>
        <begin position="1"/>
        <end position="25"/>
    </location>
</feature>
<organism evidence="7 8">
    <name type="scientific">Mycolicibacterium arabiense</name>
    <dbReference type="NCBI Taxonomy" id="1286181"/>
    <lineage>
        <taxon>Bacteria</taxon>
        <taxon>Bacillati</taxon>
        <taxon>Actinomycetota</taxon>
        <taxon>Actinomycetes</taxon>
        <taxon>Mycobacteriales</taxon>
        <taxon>Mycobacteriaceae</taxon>
        <taxon>Mycolicibacterium</taxon>
    </lineage>
</organism>
<evidence type="ECO:0000256" key="3">
    <source>
        <dbReference type="HAMAP-Rule" id="MF_01077"/>
    </source>
</evidence>
<comment type="function">
    <text evidence="3">Required for maturation of 30S ribosomal subunits.</text>
</comment>
<dbReference type="Pfam" id="PF02576">
    <property type="entry name" value="RimP_N"/>
    <property type="match status" value="1"/>
</dbReference>
<keyword evidence="1 3" id="KW-0963">Cytoplasm</keyword>
<feature type="domain" description="Ribosome maturation factor RimP C-terminal" evidence="6">
    <location>
        <begin position="120"/>
        <end position="187"/>
    </location>
</feature>
<evidence type="ECO:0000259" key="5">
    <source>
        <dbReference type="Pfam" id="PF02576"/>
    </source>
</evidence>
<feature type="compositionally biased region" description="Basic and acidic residues" evidence="4">
    <location>
        <begin position="1"/>
        <end position="12"/>
    </location>
</feature>
<evidence type="ECO:0000256" key="1">
    <source>
        <dbReference type="ARBA" id="ARBA00022490"/>
    </source>
</evidence>
<evidence type="ECO:0000256" key="4">
    <source>
        <dbReference type="SAM" id="MobiDB-lite"/>
    </source>
</evidence>